<sequence length="99" mass="10997">MAHLITTGIILHKEVIVWGIHVINTSLKIRISKLDSTSILVYYLTAYTLIFTYSLLKSNSFILPLPTTSKLKSIVSSTAMDDDLKEKRNSSPNSASVDL</sequence>
<evidence type="ECO:0000256" key="2">
    <source>
        <dbReference type="SAM" id="Phobius"/>
    </source>
</evidence>
<keyword evidence="2" id="KW-1133">Transmembrane helix</keyword>
<evidence type="ECO:0000313" key="3">
    <source>
        <dbReference type="EMBL" id="KCW76158.1"/>
    </source>
</evidence>
<evidence type="ECO:0000256" key="1">
    <source>
        <dbReference type="SAM" id="MobiDB-lite"/>
    </source>
</evidence>
<feature type="transmembrane region" description="Helical" evidence="2">
    <location>
        <begin position="39"/>
        <end position="56"/>
    </location>
</feature>
<keyword evidence="2" id="KW-0472">Membrane</keyword>
<name>A0A059CCH1_EUCGR</name>
<dbReference type="AlphaFoldDB" id="A0A059CCH1"/>
<protein>
    <submittedName>
        <fullName evidence="3">Uncharacterized protein</fullName>
    </submittedName>
</protein>
<accession>A0A059CCH1</accession>
<dbReference type="EMBL" id="KK198756">
    <property type="protein sequence ID" value="KCW76158.1"/>
    <property type="molecule type" value="Genomic_DNA"/>
</dbReference>
<gene>
    <name evidence="3" type="ORF">EUGRSUZ_D00543</name>
</gene>
<keyword evidence="2" id="KW-0812">Transmembrane</keyword>
<dbReference type="Gramene" id="KCW76158">
    <property type="protein sequence ID" value="KCW76158"/>
    <property type="gene ID" value="EUGRSUZ_D00543"/>
</dbReference>
<feature type="region of interest" description="Disordered" evidence="1">
    <location>
        <begin position="79"/>
        <end position="99"/>
    </location>
</feature>
<reference evidence="3" key="1">
    <citation type="submission" date="2013-07" db="EMBL/GenBank/DDBJ databases">
        <title>The genome of Eucalyptus grandis.</title>
        <authorList>
            <person name="Schmutz J."/>
            <person name="Hayes R."/>
            <person name="Myburg A."/>
            <person name="Tuskan G."/>
            <person name="Grattapaglia D."/>
            <person name="Rokhsar D.S."/>
        </authorList>
    </citation>
    <scope>NUCLEOTIDE SEQUENCE</scope>
    <source>
        <tissue evidence="3">Leaf extractions</tissue>
    </source>
</reference>
<organism evidence="3">
    <name type="scientific">Eucalyptus grandis</name>
    <name type="common">Flooded gum</name>
    <dbReference type="NCBI Taxonomy" id="71139"/>
    <lineage>
        <taxon>Eukaryota</taxon>
        <taxon>Viridiplantae</taxon>
        <taxon>Streptophyta</taxon>
        <taxon>Embryophyta</taxon>
        <taxon>Tracheophyta</taxon>
        <taxon>Spermatophyta</taxon>
        <taxon>Magnoliopsida</taxon>
        <taxon>eudicotyledons</taxon>
        <taxon>Gunneridae</taxon>
        <taxon>Pentapetalae</taxon>
        <taxon>rosids</taxon>
        <taxon>malvids</taxon>
        <taxon>Myrtales</taxon>
        <taxon>Myrtaceae</taxon>
        <taxon>Myrtoideae</taxon>
        <taxon>Eucalypteae</taxon>
        <taxon>Eucalyptus</taxon>
    </lineage>
</organism>
<dbReference type="InParanoid" id="A0A059CCH1"/>
<feature type="compositionally biased region" description="Polar residues" evidence="1">
    <location>
        <begin position="90"/>
        <end position="99"/>
    </location>
</feature>
<proteinExistence type="predicted"/>